<dbReference type="InterPro" id="IPR032675">
    <property type="entry name" value="LRR_dom_sf"/>
</dbReference>
<reference evidence="7" key="1">
    <citation type="submission" date="2015-06" db="UniProtKB">
        <authorList>
            <consortium name="EnsemblPlants"/>
        </authorList>
    </citation>
    <scope>IDENTIFICATION</scope>
</reference>
<comment type="similarity">
    <text evidence="2">Belongs to the RLP family.</text>
</comment>
<keyword evidence="4" id="KW-0433">Leucine-rich repeat</keyword>
<dbReference type="SUPFAM" id="SSF52047">
    <property type="entry name" value="RNI-like"/>
    <property type="match status" value="1"/>
</dbReference>
<sequence length="584" mass="64362">MGCGYRGGEAANDGEKEQVVEECKQQVSVDWKSGTEDRAYCFGSEWLEILRIDVPRAVGPFQDRMLTNCCIIMAKVLIPLTTGGAFGQLARLRKLDLSVNMLFGVFPVSEGGYLAIEVLNVSFNKFTGSHPVFPGAMNLTVIDISSNAFSGGFNTTAAALCITPVKALLFSRNGFNGEILAGFGRCRMLAELSIDGSGLTGNFPSDLYTLSELRRLSLRENQLSGSLSEHLGNFSQHMHIDLSYNIFTGIIPDVFGGLRRLEFLNFASNSFSGTLPASLSSRPTLRVINLRNNSLSGEIAIDFNLLARLNILDVRSNMLSGVVPPSLMWCAELKTLNLGMNKLEGKIPESYKNLRSLSHLSLVDNGFTNLSSALRVLQYLPKLTSLVLTKNLCGGETLPMDGISGFKSIQVLVLANCALSGMIPPWLESLESLRVLDLSWNNLNGTIPLWLGNLNNLFFVDLSNNSFSGQLPESFTQIKSLISSNSLSEHASIEDFPLLFKKNSAGKGNEQHRGMDTTMTAMTYIPGEVGFAFGLLIVWNVLFFIRAWRVAYFLTIVRFFDMIYVMTVVKVNKLRREGEYKVHP</sequence>
<dbReference type="ExpressionAtlas" id="M8C4L9">
    <property type="expression patterns" value="baseline"/>
</dbReference>
<evidence type="ECO:0000256" key="6">
    <source>
        <dbReference type="ARBA" id="ARBA00023136"/>
    </source>
</evidence>
<dbReference type="Pfam" id="PF13855">
    <property type="entry name" value="LRR_8"/>
    <property type="match status" value="2"/>
</dbReference>
<dbReference type="Gene3D" id="3.80.10.10">
    <property type="entry name" value="Ribonuclease Inhibitor"/>
    <property type="match status" value="2"/>
</dbReference>
<keyword evidence="6" id="KW-0472">Membrane</keyword>
<evidence type="ECO:0000313" key="7">
    <source>
        <dbReference type="EnsemblPlants" id="EMT29194"/>
    </source>
</evidence>
<dbReference type="PANTHER" id="PTHR48004:SF59">
    <property type="entry name" value="LEUCINE-RICH REPEAT-CONTAINING N-TERMINAL PLANT-TYPE DOMAIN-CONTAINING PROTEIN"/>
    <property type="match status" value="1"/>
</dbReference>
<dbReference type="SUPFAM" id="SSF52058">
    <property type="entry name" value="L domain-like"/>
    <property type="match status" value="1"/>
</dbReference>
<evidence type="ECO:0000256" key="1">
    <source>
        <dbReference type="ARBA" id="ARBA00004236"/>
    </source>
</evidence>
<dbReference type="FunFam" id="3.80.10.10:FF:000213">
    <property type="entry name" value="Tyrosine-sulfated glycopeptide receptor 1"/>
    <property type="match status" value="1"/>
</dbReference>
<dbReference type="EnsemblPlants" id="EMT29194">
    <property type="protein sequence ID" value="EMT29194"/>
    <property type="gene ID" value="F775_22065"/>
</dbReference>
<accession>M8C4L9</accession>
<keyword evidence="3" id="KW-1003">Cell membrane</keyword>
<protein>
    <submittedName>
        <fullName evidence="7">Phytosulfokine receptor 1</fullName>
    </submittedName>
</protein>
<evidence type="ECO:0000256" key="5">
    <source>
        <dbReference type="ARBA" id="ARBA00022737"/>
    </source>
</evidence>
<keyword evidence="5" id="KW-0677">Repeat</keyword>
<dbReference type="InterPro" id="IPR001611">
    <property type="entry name" value="Leu-rich_rpt"/>
</dbReference>
<evidence type="ECO:0000256" key="3">
    <source>
        <dbReference type="ARBA" id="ARBA00022475"/>
    </source>
</evidence>
<dbReference type="AlphaFoldDB" id="M8C4L9"/>
<dbReference type="GO" id="GO:0005886">
    <property type="term" value="C:plasma membrane"/>
    <property type="evidence" value="ECO:0007669"/>
    <property type="project" value="UniProtKB-SubCell"/>
</dbReference>
<organism evidence="7">
    <name type="scientific">Aegilops tauschii</name>
    <name type="common">Tausch's goatgrass</name>
    <name type="synonym">Aegilops squarrosa</name>
    <dbReference type="NCBI Taxonomy" id="37682"/>
    <lineage>
        <taxon>Eukaryota</taxon>
        <taxon>Viridiplantae</taxon>
        <taxon>Streptophyta</taxon>
        <taxon>Embryophyta</taxon>
        <taxon>Tracheophyta</taxon>
        <taxon>Spermatophyta</taxon>
        <taxon>Magnoliopsida</taxon>
        <taxon>Liliopsida</taxon>
        <taxon>Poales</taxon>
        <taxon>Poaceae</taxon>
        <taxon>BOP clade</taxon>
        <taxon>Pooideae</taxon>
        <taxon>Triticodae</taxon>
        <taxon>Triticeae</taxon>
        <taxon>Triticinae</taxon>
        <taxon>Aegilops</taxon>
    </lineage>
</organism>
<dbReference type="PANTHER" id="PTHR48004">
    <property type="entry name" value="OS01G0149700 PROTEIN"/>
    <property type="match status" value="1"/>
</dbReference>
<dbReference type="InterPro" id="IPR052941">
    <property type="entry name" value="StomDev_PlantInt_Reg"/>
</dbReference>
<evidence type="ECO:0000256" key="4">
    <source>
        <dbReference type="ARBA" id="ARBA00022614"/>
    </source>
</evidence>
<dbReference type="Pfam" id="PF00560">
    <property type="entry name" value="LRR_1"/>
    <property type="match status" value="2"/>
</dbReference>
<name>M8C4L9_AEGTA</name>
<comment type="subcellular location">
    <subcellularLocation>
        <location evidence="1">Cell membrane</location>
    </subcellularLocation>
</comment>
<proteinExistence type="inferred from homology"/>
<evidence type="ECO:0000256" key="2">
    <source>
        <dbReference type="ARBA" id="ARBA00009592"/>
    </source>
</evidence>